<gene>
    <name evidence="1" type="ORF">S01H4_57359</name>
</gene>
<name>X1DEJ2_9ZZZZ</name>
<protein>
    <submittedName>
        <fullName evidence="1">Uncharacterized protein</fullName>
    </submittedName>
</protein>
<proteinExistence type="predicted"/>
<accession>X1DEJ2</accession>
<evidence type="ECO:0000313" key="1">
    <source>
        <dbReference type="EMBL" id="GAH06750.1"/>
    </source>
</evidence>
<comment type="caution">
    <text evidence="1">The sequence shown here is derived from an EMBL/GenBank/DDBJ whole genome shotgun (WGS) entry which is preliminary data.</text>
</comment>
<feature type="non-terminal residue" evidence="1">
    <location>
        <position position="223"/>
    </location>
</feature>
<dbReference type="AlphaFoldDB" id="X1DEJ2"/>
<dbReference type="EMBL" id="BART01033355">
    <property type="protein sequence ID" value="GAH06750.1"/>
    <property type="molecule type" value="Genomic_DNA"/>
</dbReference>
<reference evidence="1" key="1">
    <citation type="journal article" date="2014" name="Front. Microbiol.">
        <title>High frequency of phylogenetically diverse reductive dehalogenase-homologous genes in deep subseafloor sedimentary metagenomes.</title>
        <authorList>
            <person name="Kawai M."/>
            <person name="Futagami T."/>
            <person name="Toyoda A."/>
            <person name="Takaki Y."/>
            <person name="Nishi S."/>
            <person name="Hori S."/>
            <person name="Arai W."/>
            <person name="Tsubouchi T."/>
            <person name="Morono Y."/>
            <person name="Uchiyama I."/>
            <person name="Ito T."/>
            <person name="Fujiyama A."/>
            <person name="Inagaki F."/>
            <person name="Takami H."/>
        </authorList>
    </citation>
    <scope>NUCLEOTIDE SEQUENCE</scope>
    <source>
        <strain evidence="1">Expedition CK06-06</strain>
    </source>
</reference>
<sequence>METKIFNLEKIKEITNPIEELQGKTNHLEKIHEEFVESTKSIGNLSYKEEYINQIQVLTGILNQIKEDLFKISNDNIAKFLFFQDNLIKKYMESFKESLKHLNLSENSSRQIGLFLIENKKISKIIDKSSFINSLSLNQWIQLLNSLNKNSLFLTSINKITEFYDAIMKKRLASELNKIQEHIDPILIEEYKTSFKTEEKTFDQYLQEIEGQLTREELKSKRK</sequence>
<organism evidence="1">
    <name type="scientific">marine sediment metagenome</name>
    <dbReference type="NCBI Taxonomy" id="412755"/>
    <lineage>
        <taxon>unclassified sequences</taxon>
        <taxon>metagenomes</taxon>
        <taxon>ecological metagenomes</taxon>
    </lineage>
</organism>